<keyword evidence="2" id="KW-1185">Reference proteome</keyword>
<dbReference type="GeneID" id="39583156"/>
<evidence type="ECO:0000313" key="2">
    <source>
        <dbReference type="Proteomes" id="UP000272025"/>
    </source>
</evidence>
<dbReference type="Proteomes" id="UP000272025">
    <property type="component" value="Unassembled WGS sequence"/>
</dbReference>
<gene>
    <name evidence="1" type="ORF">SODALDRAFT_374449</name>
</gene>
<sequence>MSKPTTTGGQKDAMLYEIATNKQLDEDMVEAEIKRRFQTQEYPSFTGNFTSSEDEGGSSTSLEDYVLAMFSTGRTCLTGLSWGERTGSPVFQWAWS</sequence>
<protein>
    <submittedName>
        <fullName evidence="1">Uncharacterized protein</fullName>
    </submittedName>
</protein>
<evidence type="ECO:0000313" key="1">
    <source>
        <dbReference type="EMBL" id="ROT42082.1"/>
    </source>
</evidence>
<accession>A0A3N2Q5P9</accession>
<name>A0A3N2Q5P9_SODAK</name>
<proteinExistence type="predicted"/>
<dbReference type="EMBL" id="ML119051">
    <property type="protein sequence ID" value="ROT42082.1"/>
    <property type="molecule type" value="Genomic_DNA"/>
</dbReference>
<dbReference type="AlphaFoldDB" id="A0A3N2Q5P9"/>
<organism evidence="1 2">
    <name type="scientific">Sodiomyces alkalinus (strain CBS 110278 / VKM F-3762 / F11)</name>
    <name type="common">Alkaliphilic filamentous fungus</name>
    <dbReference type="NCBI Taxonomy" id="1314773"/>
    <lineage>
        <taxon>Eukaryota</taxon>
        <taxon>Fungi</taxon>
        <taxon>Dikarya</taxon>
        <taxon>Ascomycota</taxon>
        <taxon>Pezizomycotina</taxon>
        <taxon>Sordariomycetes</taxon>
        <taxon>Hypocreomycetidae</taxon>
        <taxon>Glomerellales</taxon>
        <taxon>Plectosphaerellaceae</taxon>
        <taxon>Sodiomyces</taxon>
    </lineage>
</organism>
<reference evidence="1 2" key="1">
    <citation type="journal article" date="2018" name="Mol. Ecol.">
        <title>The obligate alkalophilic soda-lake fungus Sodiomyces alkalinus has shifted to a protein diet.</title>
        <authorList>
            <person name="Grum-Grzhimaylo A.A."/>
            <person name="Falkoski D.L."/>
            <person name="van den Heuvel J."/>
            <person name="Valero-Jimenez C.A."/>
            <person name="Min B."/>
            <person name="Choi I.G."/>
            <person name="Lipzen A."/>
            <person name="Daum C.G."/>
            <person name="Aanen D.K."/>
            <person name="Tsang A."/>
            <person name="Henrissat B."/>
            <person name="Bilanenko E.N."/>
            <person name="de Vries R.P."/>
            <person name="van Kan J.A.L."/>
            <person name="Grigoriev I.V."/>
            <person name="Debets A.J.M."/>
        </authorList>
    </citation>
    <scope>NUCLEOTIDE SEQUENCE [LARGE SCALE GENOMIC DNA]</scope>
    <source>
        <strain evidence="1 2">F11</strain>
    </source>
</reference>
<dbReference type="RefSeq" id="XP_028469888.1">
    <property type="nucleotide sequence ID" value="XM_028614678.1"/>
</dbReference>